<name>A0ACB7Y5L7_9ERIC</name>
<dbReference type="EMBL" id="CM037157">
    <property type="protein sequence ID" value="KAH7848407.1"/>
    <property type="molecule type" value="Genomic_DNA"/>
</dbReference>
<evidence type="ECO:0000313" key="2">
    <source>
        <dbReference type="Proteomes" id="UP000828048"/>
    </source>
</evidence>
<sequence>MMPTLPAFETHTWCSEMEDYIGTESCVDLQEQQTDESLLVVENGGGGPPEQRRCCSDSERRLAATRRVKKEYPPPLSSPWVLKRYYTNDGRLIIKEENVGRHDYFKVHRANGRLTLQLQAPRDDEDHHTVAGDVEERQDHYDDDVECGDGDDDDDVESEDGGDESDGLIENRTVERAVAAEAVKTETTVVVGGGGNCYNNNNNKNNFSRVISSPCLFGMPVVPAIRPVHI</sequence>
<protein>
    <submittedName>
        <fullName evidence="1">Uncharacterized protein</fullName>
    </submittedName>
</protein>
<gene>
    <name evidence="1" type="ORF">Vadar_002392</name>
</gene>
<accession>A0ACB7Y5L7</accession>
<keyword evidence="2" id="KW-1185">Reference proteome</keyword>
<reference evidence="1 2" key="1">
    <citation type="journal article" date="2021" name="Hortic Res">
        <title>High-quality reference genome and annotation aids understanding of berry development for evergreen blueberry (Vaccinium darrowii).</title>
        <authorList>
            <person name="Yu J."/>
            <person name="Hulse-Kemp A.M."/>
            <person name="Babiker E."/>
            <person name="Staton M."/>
        </authorList>
    </citation>
    <scope>NUCLEOTIDE SEQUENCE [LARGE SCALE GENOMIC DNA]</scope>
    <source>
        <strain evidence="2">cv. NJ 8807/NJ 8810</strain>
        <tissue evidence="1">Young leaf</tissue>
    </source>
</reference>
<dbReference type="Proteomes" id="UP000828048">
    <property type="component" value="Chromosome 7"/>
</dbReference>
<evidence type="ECO:0000313" key="1">
    <source>
        <dbReference type="EMBL" id="KAH7848407.1"/>
    </source>
</evidence>
<proteinExistence type="predicted"/>
<comment type="caution">
    <text evidence="1">The sequence shown here is derived from an EMBL/GenBank/DDBJ whole genome shotgun (WGS) entry which is preliminary data.</text>
</comment>
<organism evidence="1 2">
    <name type="scientific">Vaccinium darrowii</name>
    <dbReference type="NCBI Taxonomy" id="229202"/>
    <lineage>
        <taxon>Eukaryota</taxon>
        <taxon>Viridiplantae</taxon>
        <taxon>Streptophyta</taxon>
        <taxon>Embryophyta</taxon>
        <taxon>Tracheophyta</taxon>
        <taxon>Spermatophyta</taxon>
        <taxon>Magnoliopsida</taxon>
        <taxon>eudicotyledons</taxon>
        <taxon>Gunneridae</taxon>
        <taxon>Pentapetalae</taxon>
        <taxon>asterids</taxon>
        <taxon>Ericales</taxon>
        <taxon>Ericaceae</taxon>
        <taxon>Vaccinioideae</taxon>
        <taxon>Vaccinieae</taxon>
        <taxon>Vaccinium</taxon>
    </lineage>
</organism>